<feature type="compositionally biased region" description="Pro residues" evidence="2">
    <location>
        <begin position="242"/>
        <end position="261"/>
    </location>
</feature>
<accession>A0A395IUK6</accession>
<name>A0A395IUK6_9HELO</name>
<dbReference type="Gene3D" id="2.130.10.10">
    <property type="entry name" value="YVTN repeat-like/Quinoprotein amine dehydrogenase"/>
    <property type="match status" value="2"/>
</dbReference>
<dbReference type="OrthoDB" id="9972196at2759"/>
<dbReference type="InterPro" id="IPR019405">
    <property type="entry name" value="Lactonase_7-beta_prop"/>
</dbReference>
<feature type="compositionally biased region" description="Polar residues" evidence="2">
    <location>
        <begin position="106"/>
        <end position="121"/>
    </location>
</feature>
<dbReference type="PANTHER" id="PTHR30344:SF1">
    <property type="entry name" value="6-PHOSPHOGLUCONOLACTONASE"/>
    <property type="match status" value="1"/>
</dbReference>
<comment type="caution">
    <text evidence="3">The sequence shown here is derived from an EMBL/GenBank/DDBJ whole genome shotgun (WGS) entry which is preliminary data.</text>
</comment>
<organism evidence="3 4">
    <name type="scientific">Monilinia fructigena</name>
    <dbReference type="NCBI Taxonomy" id="38457"/>
    <lineage>
        <taxon>Eukaryota</taxon>
        <taxon>Fungi</taxon>
        <taxon>Dikarya</taxon>
        <taxon>Ascomycota</taxon>
        <taxon>Pezizomycotina</taxon>
        <taxon>Leotiomycetes</taxon>
        <taxon>Helotiales</taxon>
        <taxon>Sclerotiniaceae</taxon>
        <taxon>Monilinia</taxon>
    </lineage>
</organism>
<dbReference type="AlphaFoldDB" id="A0A395IUK6"/>
<evidence type="ECO:0000313" key="3">
    <source>
        <dbReference type="EMBL" id="RAL63990.1"/>
    </source>
</evidence>
<reference evidence="3 4" key="1">
    <citation type="submission" date="2018-06" db="EMBL/GenBank/DDBJ databases">
        <title>Genome Sequence of the Brown Rot Fungal Pathogen Monilinia fructigena.</title>
        <authorList>
            <person name="Landi L."/>
            <person name="De Miccolis Angelini R.M."/>
            <person name="Pollastro S."/>
            <person name="Abate D."/>
            <person name="Faretra F."/>
            <person name="Romanazzi G."/>
        </authorList>
    </citation>
    <scope>NUCLEOTIDE SEQUENCE [LARGE SCALE GENOMIC DNA]</scope>
    <source>
        <strain evidence="3 4">Mfrg269</strain>
    </source>
</reference>
<proteinExistence type="inferred from homology"/>
<dbReference type="InterPro" id="IPR011048">
    <property type="entry name" value="Haem_d1_sf"/>
</dbReference>
<protein>
    <submittedName>
        <fullName evidence="3">Uncharacterized protein</fullName>
    </submittedName>
</protein>
<dbReference type="EMBL" id="QKRW01000016">
    <property type="protein sequence ID" value="RAL63990.1"/>
    <property type="molecule type" value="Genomic_DNA"/>
</dbReference>
<dbReference type="Pfam" id="PF10282">
    <property type="entry name" value="Lactonase"/>
    <property type="match status" value="2"/>
</dbReference>
<evidence type="ECO:0000256" key="1">
    <source>
        <dbReference type="ARBA" id="ARBA00005564"/>
    </source>
</evidence>
<dbReference type="GO" id="GO:0017057">
    <property type="term" value="F:6-phosphogluconolactonase activity"/>
    <property type="evidence" value="ECO:0007669"/>
    <property type="project" value="TreeGrafter"/>
</dbReference>
<feature type="compositionally biased region" description="Low complexity" evidence="2">
    <location>
        <begin position="130"/>
        <end position="147"/>
    </location>
</feature>
<dbReference type="SUPFAM" id="SSF51004">
    <property type="entry name" value="C-terminal (heme d1) domain of cytochrome cd1-nitrite reductase"/>
    <property type="match status" value="1"/>
</dbReference>
<comment type="similarity">
    <text evidence="1">Belongs to the cycloisomerase 2 family.</text>
</comment>
<evidence type="ECO:0000256" key="2">
    <source>
        <dbReference type="SAM" id="MobiDB-lite"/>
    </source>
</evidence>
<evidence type="ECO:0000313" key="4">
    <source>
        <dbReference type="Proteomes" id="UP000249056"/>
    </source>
</evidence>
<feature type="region of interest" description="Disordered" evidence="2">
    <location>
        <begin position="235"/>
        <end position="283"/>
    </location>
</feature>
<feature type="region of interest" description="Disordered" evidence="2">
    <location>
        <begin position="106"/>
        <end position="148"/>
    </location>
</feature>
<sequence>MSSSMAPLPQIYGIYALETIAVNNVTTDNPSWLHRDPSNGALYCLNEGLSVSNGSISSFKIGGDGSLSLLGNVPTINGPVSSVLFNRGKTLAAAHYGGSGITTHSVQADGTLKTPPNTNLQHDGPWPGFPTDKTSPTPTKPSLTQPSNSSWFPISAPISCASFPFDPKTALLTQQTPYKAPAASGPRHGVFHQTESGDTYYYLVSELGNKISSFESRIYGNQTTPAGAAAAVCLLTPDGRPHPPPARVTPQSFLPPQPPAHPQNKNFPSPPTQSKPGAFNSKLSYKDTPAGSLSFAQEFPSGGVYPRQMSLNKDGTLVAIALQQSARVVIVERDPESGLFGKFVADVQIGEFSTAASLNGQITSVIWDEELQIQGK</sequence>
<dbReference type="InterPro" id="IPR050282">
    <property type="entry name" value="Cycloisomerase_2"/>
</dbReference>
<dbReference type="Proteomes" id="UP000249056">
    <property type="component" value="Unassembled WGS sequence"/>
</dbReference>
<dbReference type="PANTHER" id="PTHR30344">
    <property type="entry name" value="6-PHOSPHOGLUCONOLACTONASE-RELATED"/>
    <property type="match status" value="1"/>
</dbReference>
<gene>
    <name evidence="3" type="ORF">DID88_003178</name>
</gene>
<dbReference type="InterPro" id="IPR015943">
    <property type="entry name" value="WD40/YVTN_repeat-like_dom_sf"/>
</dbReference>
<keyword evidence="4" id="KW-1185">Reference proteome</keyword>